<keyword evidence="6" id="KW-0961">Cell wall biogenesis/degradation</keyword>
<dbReference type="RefSeq" id="WP_132692574.1">
    <property type="nucleotide sequence ID" value="NZ_SKBU01000028.1"/>
</dbReference>
<dbReference type="Pfam" id="PF02388">
    <property type="entry name" value="FemAB"/>
    <property type="match status" value="2"/>
</dbReference>
<evidence type="ECO:0000256" key="4">
    <source>
        <dbReference type="ARBA" id="ARBA00022984"/>
    </source>
</evidence>
<dbReference type="SUPFAM" id="SSF55729">
    <property type="entry name" value="Acyl-CoA N-acyltransferases (Nat)"/>
    <property type="match status" value="2"/>
</dbReference>
<dbReference type="Proteomes" id="UP000295244">
    <property type="component" value="Unassembled WGS sequence"/>
</dbReference>
<sequence length="337" mass="38085">MQEARSSGEWNARVRALGGSFPQSWEWGEFRRRLGWRPLRLYDPEAGAAAQVLLRELPAGLGYFGYVPYGPVAATAGGVCKAASLVGEAARERGVVLLKVEPRIPESDIPGLEGFFRSPETVQPRITMLVDILEDPEEQLRRLPKDTRYGIRRSKREGVELAVSTGPGEELEDFLQLLEQTSDRQRFAIRPRSYYRDFMRDLPAYLILARHEGRAVAGAIIVIFGEEAYYLFGASIPDRQNLYAPYLVQWENMNVARRAGAVRYDMWGGVPGDPEDRSHPLWGVYQFKKKFGGRIEKFAGAYDRDLARLRGRLARTGLRGYAALRRLRARNALPPAD</sequence>
<dbReference type="EMBL" id="SKBU01000028">
    <property type="protein sequence ID" value="TCJ15131.1"/>
    <property type="molecule type" value="Genomic_DNA"/>
</dbReference>
<evidence type="ECO:0000256" key="2">
    <source>
        <dbReference type="ARBA" id="ARBA00022679"/>
    </source>
</evidence>
<dbReference type="GO" id="GO:0008360">
    <property type="term" value="P:regulation of cell shape"/>
    <property type="evidence" value="ECO:0007669"/>
    <property type="project" value="UniProtKB-KW"/>
</dbReference>
<keyword evidence="2 7" id="KW-0808">Transferase</keyword>
<dbReference type="PANTHER" id="PTHR36174:SF1">
    <property type="entry name" value="LIPID II:GLYCINE GLYCYLTRANSFERASE"/>
    <property type="match status" value="1"/>
</dbReference>
<keyword evidence="4" id="KW-0573">Peptidoglycan synthesis</keyword>
<dbReference type="AlphaFoldDB" id="A0A4R1BDH5"/>
<accession>A0A4R1BDH5</accession>
<evidence type="ECO:0000256" key="1">
    <source>
        <dbReference type="ARBA" id="ARBA00009943"/>
    </source>
</evidence>
<evidence type="ECO:0000256" key="6">
    <source>
        <dbReference type="ARBA" id="ARBA00023316"/>
    </source>
</evidence>
<evidence type="ECO:0000313" key="7">
    <source>
        <dbReference type="EMBL" id="TCJ15131.1"/>
    </source>
</evidence>
<dbReference type="InterPro" id="IPR050644">
    <property type="entry name" value="PG_Glycine_Bridge_Synth"/>
</dbReference>
<comment type="similarity">
    <text evidence="1">Belongs to the FemABX family.</text>
</comment>
<dbReference type="InterPro" id="IPR016181">
    <property type="entry name" value="Acyl_CoA_acyltransferase"/>
</dbReference>
<dbReference type="Gene3D" id="3.40.630.30">
    <property type="match status" value="2"/>
</dbReference>
<evidence type="ECO:0000313" key="8">
    <source>
        <dbReference type="Proteomes" id="UP000295244"/>
    </source>
</evidence>
<protein>
    <submittedName>
        <fullName evidence="7">Peptidoglycan bridge formation glycyltransferase FemA/FemB family protein</fullName>
    </submittedName>
</protein>
<keyword evidence="5" id="KW-0012">Acyltransferase</keyword>
<keyword evidence="8" id="KW-1185">Reference proteome</keyword>
<dbReference type="PANTHER" id="PTHR36174">
    <property type="entry name" value="LIPID II:GLYCINE GLYCYLTRANSFERASE"/>
    <property type="match status" value="1"/>
</dbReference>
<reference evidence="7 8" key="1">
    <citation type="submission" date="2019-03" db="EMBL/GenBank/DDBJ databases">
        <title>Whole genome sequence of a novel Rubrobacter taiwanensis strain, isolated from Yellowstone National Park.</title>
        <authorList>
            <person name="Freed S."/>
            <person name="Ramaley R.F."/>
            <person name="Kyndt J.A."/>
        </authorList>
    </citation>
    <scope>NUCLEOTIDE SEQUENCE [LARGE SCALE GENOMIC DNA]</scope>
    <source>
        <strain evidence="7 8">Yellowstone</strain>
    </source>
</reference>
<dbReference type="GO" id="GO:0071555">
    <property type="term" value="P:cell wall organization"/>
    <property type="evidence" value="ECO:0007669"/>
    <property type="project" value="UniProtKB-KW"/>
</dbReference>
<gene>
    <name evidence="7" type="ORF">E0L93_13320</name>
</gene>
<name>A0A4R1BDH5_9ACTN</name>
<dbReference type="PROSITE" id="PS51191">
    <property type="entry name" value="FEMABX"/>
    <property type="match status" value="1"/>
</dbReference>
<organism evidence="7 8">
    <name type="scientific">Rubrobacter taiwanensis</name>
    <dbReference type="NCBI Taxonomy" id="185139"/>
    <lineage>
        <taxon>Bacteria</taxon>
        <taxon>Bacillati</taxon>
        <taxon>Actinomycetota</taxon>
        <taxon>Rubrobacteria</taxon>
        <taxon>Rubrobacterales</taxon>
        <taxon>Rubrobacteraceae</taxon>
        <taxon>Rubrobacter</taxon>
    </lineage>
</organism>
<comment type="caution">
    <text evidence="7">The sequence shown here is derived from an EMBL/GenBank/DDBJ whole genome shotgun (WGS) entry which is preliminary data.</text>
</comment>
<evidence type="ECO:0000256" key="3">
    <source>
        <dbReference type="ARBA" id="ARBA00022960"/>
    </source>
</evidence>
<evidence type="ECO:0000256" key="5">
    <source>
        <dbReference type="ARBA" id="ARBA00023315"/>
    </source>
</evidence>
<dbReference type="GO" id="GO:0009252">
    <property type="term" value="P:peptidoglycan biosynthetic process"/>
    <property type="evidence" value="ECO:0007669"/>
    <property type="project" value="UniProtKB-KW"/>
</dbReference>
<dbReference type="OrthoDB" id="9793335at2"/>
<dbReference type="InterPro" id="IPR003447">
    <property type="entry name" value="FEMABX"/>
</dbReference>
<proteinExistence type="inferred from homology"/>
<keyword evidence="3" id="KW-0133">Cell shape</keyword>
<dbReference type="GO" id="GO:0016755">
    <property type="term" value="F:aminoacyltransferase activity"/>
    <property type="evidence" value="ECO:0007669"/>
    <property type="project" value="InterPro"/>
</dbReference>